<organism evidence="1 2">
    <name type="scientific">Hyalomma asiaticum</name>
    <name type="common">Tick</name>
    <dbReference type="NCBI Taxonomy" id="266040"/>
    <lineage>
        <taxon>Eukaryota</taxon>
        <taxon>Metazoa</taxon>
        <taxon>Ecdysozoa</taxon>
        <taxon>Arthropoda</taxon>
        <taxon>Chelicerata</taxon>
        <taxon>Arachnida</taxon>
        <taxon>Acari</taxon>
        <taxon>Parasitiformes</taxon>
        <taxon>Ixodida</taxon>
        <taxon>Ixodoidea</taxon>
        <taxon>Ixodidae</taxon>
        <taxon>Hyalomminae</taxon>
        <taxon>Hyalomma</taxon>
    </lineage>
</organism>
<name>A0ACB7SHD4_HYAAI</name>
<comment type="caution">
    <text evidence="1">The sequence shown here is derived from an EMBL/GenBank/DDBJ whole genome shotgun (WGS) entry which is preliminary data.</text>
</comment>
<evidence type="ECO:0000313" key="1">
    <source>
        <dbReference type="EMBL" id="KAH6934105.1"/>
    </source>
</evidence>
<dbReference type="EMBL" id="CM023484">
    <property type="protein sequence ID" value="KAH6934105.1"/>
    <property type="molecule type" value="Genomic_DNA"/>
</dbReference>
<dbReference type="Proteomes" id="UP000821845">
    <property type="component" value="Chromosome 4"/>
</dbReference>
<accession>A0ACB7SHD4</accession>
<protein>
    <submittedName>
        <fullName evidence="1">Uncharacterized protein</fullName>
    </submittedName>
</protein>
<reference evidence="1" key="1">
    <citation type="submission" date="2020-05" db="EMBL/GenBank/DDBJ databases">
        <title>Large-scale comparative analyses of tick genomes elucidate their genetic diversity and vector capacities.</title>
        <authorList>
            <person name="Jia N."/>
            <person name="Wang J."/>
            <person name="Shi W."/>
            <person name="Du L."/>
            <person name="Sun Y."/>
            <person name="Zhan W."/>
            <person name="Jiang J."/>
            <person name="Wang Q."/>
            <person name="Zhang B."/>
            <person name="Ji P."/>
            <person name="Sakyi L.B."/>
            <person name="Cui X."/>
            <person name="Yuan T."/>
            <person name="Jiang B."/>
            <person name="Yang W."/>
            <person name="Lam T.T.-Y."/>
            <person name="Chang Q."/>
            <person name="Ding S."/>
            <person name="Wang X."/>
            <person name="Zhu J."/>
            <person name="Ruan X."/>
            <person name="Zhao L."/>
            <person name="Wei J."/>
            <person name="Que T."/>
            <person name="Du C."/>
            <person name="Cheng J."/>
            <person name="Dai P."/>
            <person name="Han X."/>
            <person name="Huang E."/>
            <person name="Gao Y."/>
            <person name="Liu J."/>
            <person name="Shao H."/>
            <person name="Ye R."/>
            <person name="Li L."/>
            <person name="Wei W."/>
            <person name="Wang X."/>
            <person name="Wang C."/>
            <person name="Yang T."/>
            <person name="Huo Q."/>
            <person name="Li W."/>
            <person name="Guo W."/>
            <person name="Chen H."/>
            <person name="Zhou L."/>
            <person name="Ni X."/>
            <person name="Tian J."/>
            <person name="Zhou Y."/>
            <person name="Sheng Y."/>
            <person name="Liu T."/>
            <person name="Pan Y."/>
            <person name="Xia L."/>
            <person name="Li J."/>
            <person name="Zhao F."/>
            <person name="Cao W."/>
        </authorList>
    </citation>
    <scope>NUCLEOTIDE SEQUENCE</scope>
    <source>
        <strain evidence="1">Hyas-2018</strain>
    </source>
</reference>
<keyword evidence="2" id="KW-1185">Reference proteome</keyword>
<gene>
    <name evidence="1" type="ORF">HPB50_020043</name>
</gene>
<evidence type="ECO:0000313" key="2">
    <source>
        <dbReference type="Proteomes" id="UP000821845"/>
    </source>
</evidence>
<sequence length="663" mass="72646">MAEGANQGASARPVTMASTGPAVPEAPENANVPSYPLSAASRLAIFAAGGISVSLIVAAAITFVVYVQQRQRNSRQPSGTWFCCPDEVREIDAYVNKSVIPCEDFFGYVCSSTTSHSPSEKDGVGDQLRQAVITGVVPAGISMPEAGRFLNAYYQTCVQAVLHHHSLASSLANALLRHTKGILTNAGSRDAMMFILAASLRYSLTSVIRVTYYGATRLYLAESVTCRLNSQALEDLTTTIGALSSNVSTVAVSERTTAMAAALCAKMRGRVLSKTYDIRNGSSAFSREVWNFEDIKAAADAYGIALDVLRVVGVRGTKIIRYLYELFSGEADPLSKAAYLVWHVVASGMREFHIKTGAVSTRVFGVCTDSIRKLNGLWGLFQAELQTSHEKDVQARNVFAAVRQVAQEQLRSSPLIEPEDAEELKKAFDNVSLILPVFANKLSLTTPNATPDFAENVLAGRAYNLDLRKARMSILSAKRTFTHRHAHVVDDRYILLPSNTYNFIRAGLTRSKLPNMALMGQLLAESLWLMALNTISWRPTTAANIAKFKDCFVRTYLEGNVADVDAEYALYSALGLSTVLGTLNSTEWHKVKIAWSLWRLSDAQFFYVFSSRHRCPRIVSAGARARINAPLMYIEDFAKAYSCSRESPMARPRRCLVHGVPPT</sequence>
<proteinExistence type="predicted"/>